<dbReference type="Proteomes" id="UP000177043">
    <property type="component" value="Unassembled WGS sequence"/>
</dbReference>
<dbReference type="EMBL" id="MHTJ01000005">
    <property type="protein sequence ID" value="OHA58104.1"/>
    <property type="molecule type" value="Genomic_DNA"/>
</dbReference>
<organism evidence="1 2">
    <name type="scientific">Candidatus Vogelbacteria bacterium RIFOXYD1_FULL_44_32</name>
    <dbReference type="NCBI Taxonomy" id="1802438"/>
    <lineage>
        <taxon>Bacteria</taxon>
        <taxon>Candidatus Vogeliibacteriota</taxon>
    </lineage>
</organism>
<gene>
    <name evidence="1" type="ORF">A2571_03640</name>
</gene>
<reference evidence="1 2" key="1">
    <citation type="journal article" date="2016" name="Nat. Commun.">
        <title>Thousands of microbial genomes shed light on interconnected biogeochemical processes in an aquifer system.</title>
        <authorList>
            <person name="Anantharaman K."/>
            <person name="Brown C.T."/>
            <person name="Hug L.A."/>
            <person name="Sharon I."/>
            <person name="Castelle C.J."/>
            <person name="Probst A.J."/>
            <person name="Thomas B.C."/>
            <person name="Singh A."/>
            <person name="Wilkins M.J."/>
            <person name="Karaoz U."/>
            <person name="Brodie E.L."/>
            <person name="Williams K.H."/>
            <person name="Hubbard S.S."/>
            <person name="Banfield J.F."/>
        </authorList>
    </citation>
    <scope>NUCLEOTIDE SEQUENCE [LARGE SCALE GENOMIC DNA]</scope>
</reference>
<comment type="caution">
    <text evidence="1">The sequence shown here is derived from an EMBL/GenBank/DDBJ whole genome shotgun (WGS) entry which is preliminary data.</text>
</comment>
<name>A0A1G2QC08_9BACT</name>
<evidence type="ECO:0000313" key="2">
    <source>
        <dbReference type="Proteomes" id="UP000177043"/>
    </source>
</evidence>
<sequence length="79" mass="8949">MLTKEQLPLAVVLRPKARNMEFPAGVKQSDNGELHFFDPRVECNLAPETVLIIVYGVPIVVAKSDIFEIWRDGEKVWPS</sequence>
<evidence type="ECO:0000313" key="1">
    <source>
        <dbReference type="EMBL" id="OHA58104.1"/>
    </source>
</evidence>
<proteinExistence type="predicted"/>
<accession>A0A1G2QC08</accession>
<dbReference type="AlphaFoldDB" id="A0A1G2QC08"/>
<protein>
    <submittedName>
        <fullName evidence="1">Uncharacterized protein</fullName>
    </submittedName>
</protein>